<reference evidence="1" key="1">
    <citation type="submission" date="2021-06" db="EMBL/GenBank/DDBJ databases">
        <authorList>
            <person name="Kallberg Y."/>
            <person name="Tangrot J."/>
            <person name="Rosling A."/>
        </authorList>
    </citation>
    <scope>NUCLEOTIDE SEQUENCE</scope>
    <source>
        <strain evidence="1">MA461A</strain>
    </source>
</reference>
<gene>
    <name evidence="1" type="ORF">RPERSI_LOCUS36089</name>
</gene>
<organism evidence="1 2">
    <name type="scientific">Racocetra persica</name>
    <dbReference type="NCBI Taxonomy" id="160502"/>
    <lineage>
        <taxon>Eukaryota</taxon>
        <taxon>Fungi</taxon>
        <taxon>Fungi incertae sedis</taxon>
        <taxon>Mucoromycota</taxon>
        <taxon>Glomeromycotina</taxon>
        <taxon>Glomeromycetes</taxon>
        <taxon>Diversisporales</taxon>
        <taxon>Gigasporaceae</taxon>
        <taxon>Racocetra</taxon>
    </lineage>
</organism>
<feature type="non-terminal residue" evidence="1">
    <location>
        <position position="1"/>
    </location>
</feature>
<accession>A0ACA9T011</accession>
<evidence type="ECO:0000313" key="1">
    <source>
        <dbReference type="EMBL" id="CAG8850425.1"/>
    </source>
</evidence>
<proteinExistence type="predicted"/>
<sequence length="60" mass="6500">YSPVILARAPQLAAKDLQKFGHINTSDLEAQVAYLIFKAESVLSPIKKPTVETVVGVFSV</sequence>
<dbReference type="EMBL" id="CAJVQC010170691">
    <property type="protein sequence ID" value="CAG8850425.1"/>
    <property type="molecule type" value="Genomic_DNA"/>
</dbReference>
<keyword evidence="2" id="KW-1185">Reference proteome</keyword>
<feature type="non-terminal residue" evidence="1">
    <location>
        <position position="60"/>
    </location>
</feature>
<dbReference type="Proteomes" id="UP000789920">
    <property type="component" value="Unassembled WGS sequence"/>
</dbReference>
<name>A0ACA9T011_9GLOM</name>
<comment type="caution">
    <text evidence="1">The sequence shown here is derived from an EMBL/GenBank/DDBJ whole genome shotgun (WGS) entry which is preliminary data.</text>
</comment>
<protein>
    <submittedName>
        <fullName evidence="1">6079_t:CDS:1</fullName>
    </submittedName>
</protein>
<evidence type="ECO:0000313" key="2">
    <source>
        <dbReference type="Proteomes" id="UP000789920"/>
    </source>
</evidence>